<name>A0ACC2M6F9_PERAE</name>
<dbReference type="EMBL" id="CM056813">
    <property type="protein sequence ID" value="KAJ8641198.1"/>
    <property type="molecule type" value="Genomic_DNA"/>
</dbReference>
<evidence type="ECO:0000313" key="2">
    <source>
        <dbReference type="Proteomes" id="UP001234297"/>
    </source>
</evidence>
<protein>
    <submittedName>
        <fullName evidence="1">Uncharacterized protein</fullName>
    </submittedName>
</protein>
<keyword evidence="2" id="KW-1185">Reference proteome</keyword>
<reference evidence="1 2" key="1">
    <citation type="journal article" date="2022" name="Hortic Res">
        <title>A haplotype resolved chromosomal level avocado genome allows analysis of novel avocado genes.</title>
        <authorList>
            <person name="Nath O."/>
            <person name="Fletcher S.J."/>
            <person name="Hayward A."/>
            <person name="Shaw L.M."/>
            <person name="Masouleh A.K."/>
            <person name="Furtado A."/>
            <person name="Henry R.J."/>
            <person name="Mitter N."/>
        </authorList>
    </citation>
    <scope>NUCLEOTIDE SEQUENCE [LARGE SCALE GENOMIC DNA]</scope>
    <source>
        <strain evidence="2">cv. Hass</strain>
    </source>
</reference>
<comment type="caution">
    <text evidence="1">The sequence shown here is derived from an EMBL/GenBank/DDBJ whole genome shotgun (WGS) entry which is preliminary data.</text>
</comment>
<accession>A0ACC2M6F9</accession>
<sequence>MAEDQSSKPSSSSSSGCVCSLLALARAKAPANSSPSGSEVANSPATTLSGDSLSGSQGQFVMSHQEALAQVMAAAQMKIQAVHPASSPKLPLNSPVPAVLSEPIPQQQRLEDNLSTPEAEQHSSSDQKSLSAHFVAKTPVDCYNWRKYGEKQVKGIECSRSYYRCSHADCDVKKNVVRCYSGHVIEIMYKGRHNHDPPQKNKYTKESRVPCSELFGESESANLPGETTNRSNSPAPRREQSAALATSEQQLHYPINWDGGAGIRVEYDDGREPKRRMMTYLTPLLKTTGESKVVLQTASDLGTFSDGYKWRKYGQKMVKGNPNPRSYYKCTYDECPVRRHVERASDDSKTLVITYDGKHNHEPCGSKKEDPKVPVETAGGKQNHESSASEKGDAKAHAITQEGKENHGLPASENSNVSQGTALLIAAAAAAEGQLTKSNHVKIQESTAQFPSDREDKVCEKALDLGGEKALESAQTLLSIGST</sequence>
<proteinExistence type="predicted"/>
<evidence type="ECO:0000313" key="1">
    <source>
        <dbReference type="EMBL" id="KAJ8641198.1"/>
    </source>
</evidence>
<organism evidence="1 2">
    <name type="scientific">Persea americana</name>
    <name type="common">Avocado</name>
    <dbReference type="NCBI Taxonomy" id="3435"/>
    <lineage>
        <taxon>Eukaryota</taxon>
        <taxon>Viridiplantae</taxon>
        <taxon>Streptophyta</taxon>
        <taxon>Embryophyta</taxon>
        <taxon>Tracheophyta</taxon>
        <taxon>Spermatophyta</taxon>
        <taxon>Magnoliopsida</taxon>
        <taxon>Magnoliidae</taxon>
        <taxon>Laurales</taxon>
        <taxon>Lauraceae</taxon>
        <taxon>Persea</taxon>
    </lineage>
</organism>
<dbReference type="Proteomes" id="UP001234297">
    <property type="component" value="Chromosome 5"/>
</dbReference>
<gene>
    <name evidence="1" type="ORF">MRB53_017892</name>
</gene>